<evidence type="ECO:0000256" key="1">
    <source>
        <dbReference type="SAM" id="Phobius"/>
    </source>
</evidence>
<proteinExistence type="predicted"/>
<keyword evidence="3" id="KW-1185">Reference proteome</keyword>
<accession>A0A0C2M7X6</accession>
<comment type="caution">
    <text evidence="2">The sequence shown here is derived from an EMBL/GenBank/DDBJ whole genome shotgun (WGS) entry which is preliminary data.</text>
</comment>
<dbReference type="AlphaFoldDB" id="A0A0C2M7X6"/>
<protein>
    <submittedName>
        <fullName evidence="2">Uncharacterized protein</fullName>
    </submittedName>
</protein>
<keyword evidence="1" id="KW-1133">Transmembrane helix</keyword>
<sequence>MRAYYLEGDNIEWLIGVCLILFVIGVVGALAMFVIPEKINLRVCRANVFFFSALMAVVAFVTLIVFTSRSFTMDELEAGRHWKNDCKLLEANIPTGAFTEPVNKLGCAGVIINIPTVQYDEYIRQWELYKRAGK</sequence>
<dbReference type="EMBL" id="JWZT01005615">
    <property type="protein sequence ID" value="KII60464.1"/>
    <property type="molecule type" value="Genomic_DNA"/>
</dbReference>
<name>A0A0C2M7X6_THEKT</name>
<organism evidence="2 3">
    <name type="scientific">Thelohanellus kitauei</name>
    <name type="common">Myxosporean</name>
    <dbReference type="NCBI Taxonomy" id="669202"/>
    <lineage>
        <taxon>Eukaryota</taxon>
        <taxon>Metazoa</taxon>
        <taxon>Cnidaria</taxon>
        <taxon>Myxozoa</taxon>
        <taxon>Myxosporea</taxon>
        <taxon>Bivalvulida</taxon>
        <taxon>Platysporina</taxon>
        <taxon>Myxobolidae</taxon>
        <taxon>Thelohanellus</taxon>
    </lineage>
</organism>
<evidence type="ECO:0000313" key="3">
    <source>
        <dbReference type="Proteomes" id="UP000031668"/>
    </source>
</evidence>
<feature type="transmembrane region" description="Helical" evidence="1">
    <location>
        <begin position="47"/>
        <end position="66"/>
    </location>
</feature>
<feature type="transmembrane region" description="Helical" evidence="1">
    <location>
        <begin position="13"/>
        <end position="35"/>
    </location>
</feature>
<reference evidence="2 3" key="1">
    <citation type="journal article" date="2014" name="Genome Biol. Evol.">
        <title>The genome of the myxosporean Thelohanellus kitauei shows adaptations to nutrient acquisition within its fish host.</title>
        <authorList>
            <person name="Yang Y."/>
            <person name="Xiong J."/>
            <person name="Zhou Z."/>
            <person name="Huo F."/>
            <person name="Miao W."/>
            <person name="Ran C."/>
            <person name="Liu Y."/>
            <person name="Zhang J."/>
            <person name="Feng J."/>
            <person name="Wang M."/>
            <person name="Wang M."/>
            <person name="Wang L."/>
            <person name="Yao B."/>
        </authorList>
    </citation>
    <scope>NUCLEOTIDE SEQUENCE [LARGE SCALE GENOMIC DNA]</scope>
    <source>
        <strain evidence="2">Wuqing</strain>
    </source>
</reference>
<evidence type="ECO:0000313" key="2">
    <source>
        <dbReference type="EMBL" id="KII60464.1"/>
    </source>
</evidence>
<keyword evidence="1" id="KW-0472">Membrane</keyword>
<dbReference type="Proteomes" id="UP000031668">
    <property type="component" value="Unassembled WGS sequence"/>
</dbReference>
<gene>
    <name evidence="2" type="ORF">RF11_11446</name>
</gene>
<keyword evidence="1" id="KW-0812">Transmembrane</keyword>